<evidence type="ECO:0000256" key="7">
    <source>
        <dbReference type="ARBA" id="ARBA00022801"/>
    </source>
</evidence>
<feature type="compositionally biased region" description="Gly residues" evidence="10">
    <location>
        <begin position="176"/>
        <end position="185"/>
    </location>
</feature>
<reference evidence="12 13" key="1">
    <citation type="journal article" date="2020" name="Nat. Commun.">
        <title>Donkey genomes provide new insights into domestication and selection for coat color.</title>
        <authorList>
            <person name="Wang"/>
            <person name="C."/>
            <person name="Li"/>
            <person name="H."/>
            <person name="Guo"/>
            <person name="Y."/>
            <person name="Huang"/>
            <person name="J."/>
            <person name="Sun"/>
            <person name="Y."/>
            <person name="Min"/>
            <person name="J."/>
            <person name="Wang"/>
            <person name="J."/>
            <person name="Fang"/>
            <person name="X."/>
            <person name="Zhao"/>
            <person name="Z."/>
            <person name="Wang"/>
            <person name="S."/>
            <person name="Zhang"/>
            <person name="Y."/>
            <person name="Liu"/>
            <person name="Q."/>
            <person name="Jiang"/>
            <person name="Q."/>
            <person name="Wang"/>
            <person name="X."/>
            <person name="Guo"/>
            <person name="Y."/>
            <person name="Yang"/>
            <person name="C."/>
            <person name="Wang"/>
            <person name="Y."/>
            <person name="Tian"/>
            <person name="F."/>
            <person name="Zhuang"/>
            <person name="G."/>
            <person name="Fan"/>
            <person name="Y."/>
            <person name="Gao"/>
            <person name="Q."/>
            <person name="Li"/>
            <person name="Y."/>
            <person name="Ju"/>
            <person name="Z."/>
            <person name="Li"/>
            <person name="J."/>
            <person name="Li"/>
            <person name="R."/>
            <person name="Hou"/>
            <person name="M."/>
            <person name="Yang"/>
            <person name="G."/>
            <person name="Liu"/>
            <person name="G."/>
            <person name="Liu"/>
            <person name="W."/>
            <person name="Guo"/>
            <person name="J."/>
            <person name="Pan"/>
            <person name="S."/>
            <person name="Fan"/>
            <person name="G."/>
            <person name="Zhang"/>
            <person name="W."/>
            <person name="Zhang"/>
            <person name="R."/>
            <person name="Yu"/>
            <person name="J."/>
            <person name="Zhang"/>
            <person name="X."/>
            <person name="Yin"/>
            <person name="Q."/>
            <person name="Ji"/>
            <person name="C."/>
            <person name="Jin"/>
            <person name="Y."/>
            <person name="Yue"/>
            <person name="G."/>
            <person name="Liu"/>
            <person name="M."/>
            <person name="Xu"/>
            <person name="J."/>
            <person name="Liu"/>
            <person name="S."/>
            <person name="Jordana"/>
            <person name="J."/>
            <person name="Noce"/>
            <person name="A."/>
            <person name="Amills"/>
            <person name="M."/>
            <person name="Wu"/>
            <person name="D.D."/>
            <person name="Li"/>
            <person name="S."/>
            <person name="Zhou"/>
            <person name="X. and Zhong"/>
            <person name="J."/>
        </authorList>
    </citation>
    <scope>NUCLEOTIDE SEQUENCE [LARGE SCALE GENOMIC DNA]</scope>
</reference>
<dbReference type="CTD" id="5699"/>
<dbReference type="CDD" id="cd03763">
    <property type="entry name" value="proteasome_beta_type_7"/>
    <property type="match status" value="1"/>
</dbReference>
<evidence type="ECO:0000256" key="3">
    <source>
        <dbReference type="ARBA" id="ARBA00012039"/>
    </source>
</evidence>
<keyword evidence="6" id="KW-0888">Threonine protease</keyword>
<feature type="domain" description="Proteasome beta subunit C-terminal" evidence="11">
    <location>
        <begin position="310"/>
        <end position="346"/>
    </location>
</feature>
<dbReference type="GO" id="GO:0005839">
    <property type="term" value="C:proteasome core complex"/>
    <property type="evidence" value="ECO:0007669"/>
    <property type="project" value="Ensembl"/>
</dbReference>
<dbReference type="GO" id="GO:0004298">
    <property type="term" value="F:threonine-type endopeptidase activity"/>
    <property type="evidence" value="ECO:0007669"/>
    <property type="project" value="UniProtKB-KW"/>
</dbReference>
<evidence type="ECO:0000256" key="6">
    <source>
        <dbReference type="ARBA" id="ARBA00022698"/>
    </source>
</evidence>
<reference evidence="12" key="2">
    <citation type="submission" date="2025-08" db="UniProtKB">
        <authorList>
            <consortium name="Ensembl"/>
        </authorList>
    </citation>
    <scope>IDENTIFICATION</scope>
</reference>
<dbReference type="GO" id="GO:0005634">
    <property type="term" value="C:nucleus"/>
    <property type="evidence" value="ECO:0007669"/>
    <property type="project" value="UniProtKB-SubCell"/>
</dbReference>
<dbReference type="GO" id="GO:0005737">
    <property type="term" value="C:cytoplasm"/>
    <property type="evidence" value="ECO:0007669"/>
    <property type="project" value="TreeGrafter"/>
</dbReference>
<keyword evidence="13" id="KW-1185">Reference proteome</keyword>
<dbReference type="RefSeq" id="XP_014683170.1">
    <property type="nucleotide sequence ID" value="XM_014827684.3"/>
</dbReference>
<reference evidence="12" key="3">
    <citation type="submission" date="2025-09" db="UniProtKB">
        <authorList>
            <consortium name="Ensembl"/>
        </authorList>
    </citation>
    <scope>IDENTIFICATION</scope>
</reference>
<dbReference type="KEGG" id="eai:106822472"/>
<dbReference type="InterPro" id="IPR016050">
    <property type="entry name" value="Proteasome_bsu_CS"/>
</dbReference>
<dbReference type="Proteomes" id="UP000694387">
    <property type="component" value="Chromosome 28"/>
</dbReference>
<evidence type="ECO:0000256" key="9">
    <source>
        <dbReference type="ARBA" id="ARBA00023242"/>
    </source>
</evidence>
<dbReference type="GO" id="GO:0000902">
    <property type="term" value="P:cell morphogenesis"/>
    <property type="evidence" value="ECO:0007669"/>
    <property type="project" value="Ensembl"/>
</dbReference>
<dbReference type="PANTHER" id="PTHR32194">
    <property type="entry name" value="METALLOPROTEASE TLDD"/>
    <property type="match status" value="1"/>
</dbReference>
<dbReference type="GO" id="GO:0051603">
    <property type="term" value="P:proteolysis involved in protein catabolic process"/>
    <property type="evidence" value="ECO:0007669"/>
    <property type="project" value="InterPro"/>
</dbReference>
<dbReference type="OrthoDB" id="429533at2759"/>
<evidence type="ECO:0000256" key="10">
    <source>
        <dbReference type="SAM" id="MobiDB-lite"/>
    </source>
</evidence>
<evidence type="ECO:0000256" key="2">
    <source>
        <dbReference type="ARBA" id="ARBA00004123"/>
    </source>
</evidence>
<dbReference type="PROSITE" id="PS51476">
    <property type="entry name" value="PROTEASOME_BETA_2"/>
    <property type="match status" value="1"/>
</dbReference>
<keyword evidence="7" id="KW-0378">Hydrolase</keyword>
<dbReference type="EC" id="3.4.25.1" evidence="3"/>
<dbReference type="InterPro" id="IPR024689">
    <property type="entry name" value="Proteasome_bsu_C"/>
</dbReference>
<feature type="region of interest" description="Disordered" evidence="10">
    <location>
        <begin position="142"/>
        <end position="185"/>
    </location>
</feature>
<evidence type="ECO:0000256" key="8">
    <source>
        <dbReference type="ARBA" id="ARBA00022942"/>
    </source>
</evidence>
<keyword evidence="9" id="KW-0539">Nucleus</keyword>
<evidence type="ECO:0000313" key="13">
    <source>
        <dbReference type="Proteomes" id="UP000694387"/>
    </source>
</evidence>
<dbReference type="InterPro" id="IPR001353">
    <property type="entry name" value="Proteasome_sua/b"/>
</dbReference>
<dbReference type="Pfam" id="PF00227">
    <property type="entry name" value="Proteasome"/>
    <property type="match status" value="2"/>
</dbReference>
<protein>
    <recommendedName>
        <fullName evidence="3">proteasome endopeptidase complex</fullName>
        <ecNumber evidence="3">3.4.25.1</ecNumber>
    </recommendedName>
</protein>
<sequence>MLKAALEPRGGFCFENCQRNASLERVLPGLRTPHARKTGTTIAGIVFRDGVILGADTRATNDSVVADKNCEKIHFIAPKIYCCGAGVAADAEMTTRMAASNMELHALSTGREPRVATVTRMLRQTLFRCWGGLMTQGRSCCGESETVRSREAGRGRPKRRGATGRSGVSLGHRTTGRGGARIQGRYRGGAGPRGLVLVADHAHSTERYQGHVGASLIVGGVDLTGPQLYGVHPHGSYSRLPFAALGSGQDAALAVLEDRFQPNMTLEAAQGLLVEAITAGILGDLGSGGNVDACVITRTGAKLLRTLSSPTKPIVRSSQYHFAPGTTAVLSQTVTPLTLELLEETVQAMEVE</sequence>
<evidence type="ECO:0000259" key="11">
    <source>
        <dbReference type="Pfam" id="PF12465"/>
    </source>
</evidence>
<dbReference type="AlphaFoldDB" id="A0A9L0J444"/>
<keyword evidence="5" id="KW-0645">Protease</keyword>
<dbReference type="PROSITE" id="PS00854">
    <property type="entry name" value="PROTEASOME_BETA_1"/>
    <property type="match status" value="1"/>
</dbReference>
<evidence type="ECO:0000313" key="12">
    <source>
        <dbReference type="Ensembl" id="ENSEASP00005048041.1"/>
    </source>
</evidence>
<evidence type="ECO:0000256" key="1">
    <source>
        <dbReference type="ARBA" id="ARBA00001198"/>
    </source>
</evidence>
<keyword evidence="8" id="KW-0647">Proteasome</keyword>
<dbReference type="GeneTree" id="ENSGT00940000161047"/>
<dbReference type="InterPro" id="IPR023333">
    <property type="entry name" value="Proteasome_suB-type"/>
</dbReference>
<proteinExistence type="predicted"/>
<dbReference type="GO" id="GO:1990111">
    <property type="term" value="C:spermatoproteasome complex"/>
    <property type="evidence" value="ECO:0007669"/>
    <property type="project" value="Ensembl"/>
</dbReference>
<gene>
    <name evidence="12" type="primary">PSMB10</name>
</gene>
<feature type="compositionally biased region" description="Basic and acidic residues" evidence="10">
    <location>
        <begin position="145"/>
        <end position="154"/>
    </location>
</feature>
<comment type="catalytic activity">
    <reaction evidence="1">
        <text>Cleavage of peptide bonds with very broad specificity.</text>
        <dbReference type="EC" id="3.4.25.1"/>
    </reaction>
</comment>
<dbReference type="PANTHER" id="PTHR32194:SF4">
    <property type="entry name" value="PROTEASOME SUBUNIT BETA TYPE-7"/>
    <property type="match status" value="1"/>
</dbReference>
<keyword evidence="4" id="KW-0963">Cytoplasm</keyword>
<dbReference type="Gene3D" id="3.60.20.10">
    <property type="entry name" value="Glutamine Phosphoribosylpyrophosphate, subunit 1, domain 1"/>
    <property type="match status" value="1"/>
</dbReference>
<name>A0A9L0J444_EQUAS</name>
<evidence type="ECO:0000256" key="5">
    <source>
        <dbReference type="ARBA" id="ARBA00022670"/>
    </source>
</evidence>
<accession>A0A9L0J444</accession>
<organism evidence="12 13">
    <name type="scientific">Equus asinus</name>
    <name type="common">Donkey</name>
    <name type="synonym">Equus africanus asinus</name>
    <dbReference type="NCBI Taxonomy" id="9793"/>
    <lineage>
        <taxon>Eukaryota</taxon>
        <taxon>Metazoa</taxon>
        <taxon>Chordata</taxon>
        <taxon>Craniata</taxon>
        <taxon>Vertebrata</taxon>
        <taxon>Euteleostomi</taxon>
        <taxon>Mammalia</taxon>
        <taxon>Eutheria</taxon>
        <taxon>Laurasiatheria</taxon>
        <taxon>Perissodactyla</taxon>
        <taxon>Equidae</taxon>
        <taxon>Equus</taxon>
    </lineage>
</organism>
<dbReference type="Pfam" id="PF12465">
    <property type="entry name" value="Pr_beta_C"/>
    <property type="match status" value="1"/>
</dbReference>
<evidence type="ECO:0000256" key="4">
    <source>
        <dbReference type="ARBA" id="ARBA00022490"/>
    </source>
</evidence>
<dbReference type="GeneID" id="106822472"/>
<dbReference type="Ensembl" id="ENSEAST00005051126.1">
    <property type="protein sequence ID" value="ENSEASP00005048041.1"/>
    <property type="gene ID" value="ENSEASG00005014362.2"/>
</dbReference>
<dbReference type="GO" id="GO:0042098">
    <property type="term" value="P:T cell proliferation"/>
    <property type="evidence" value="ECO:0007669"/>
    <property type="project" value="Ensembl"/>
</dbReference>
<dbReference type="InterPro" id="IPR029055">
    <property type="entry name" value="Ntn_hydrolases_N"/>
</dbReference>
<comment type="subcellular location">
    <subcellularLocation>
        <location evidence="2">Nucleus</location>
    </subcellularLocation>
</comment>
<dbReference type="SUPFAM" id="SSF56235">
    <property type="entry name" value="N-terminal nucleophile aminohydrolases (Ntn hydrolases)"/>
    <property type="match status" value="1"/>
</dbReference>